<proteinExistence type="predicted"/>
<reference evidence="1 2" key="1">
    <citation type="journal article" date="2023" name="Plants (Basel)">
        <title>Bridging the Gap: Combining Genomics and Transcriptomics Approaches to Understand Stylosanthes scabra, an Orphan Legume from the Brazilian Caatinga.</title>
        <authorList>
            <person name="Ferreira-Neto J.R.C."/>
            <person name="da Silva M.D."/>
            <person name="Binneck E."/>
            <person name="de Melo N.F."/>
            <person name="da Silva R.H."/>
            <person name="de Melo A.L.T.M."/>
            <person name="Pandolfi V."/>
            <person name="Bustamante F.O."/>
            <person name="Brasileiro-Vidal A.C."/>
            <person name="Benko-Iseppon A.M."/>
        </authorList>
    </citation>
    <scope>NUCLEOTIDE SEQUENCE [LARGE SCALE GENOMIC DNA]</scope>
    <source>
        <tissue evidence="1">Leaves</tissue>
    </source>
</reference>
<sequence length="57" mass="6606">MAALLRKRKRKAVATTSEAPRFKTLYHESHYNKFFTAREVLPESRIKIDDDALSPIS</sequence>
<feature type="non-terminal residue" evidence="1">
    <location>
        <position position="57"/>
    </location>
</feature>
<protein>
    <submittedName>
        <fullName evidence="1">Uncharacterized protein</fullName>
    </submittedName>
</protein>
<organism evidence="1 2">
    <name type="scientific">Stylosanthes scabra</name>
    <dbReference type="NCBI Taxonomy" id="79078"/>
    <lineage>
        <taxon>Eukaryota</taxon>
        <taxon>Viridiplantae</taxon>
        <taxon>Streptophyta</taxon>
        <taxon>Embryophyta</taxon>
        <taxon>Tracheophyta</taxon>
        <taxon>Spermatophyta</taxon>
        <taxon>Magnoliopsida</taxon>
        <taxon>eudicotyledons</taxon>
        <taxon>Gunneridae</taxon>
        <taxon>Pentapetalae</taxon>
        <taxon>rosids</taxon>
        <taxon>fabids</taxon>
        <taxon>Fabales</taxon>
        <taxon>Fabaceae</taxon>
        <taxon>Papilionoideae</taxon>
        <taxon>50 kb inversion clade</taxon>
        <taxon>dalbergioids sensu lato</taxon>
        <taxon>Dalbergieae</taxon>
        <taxon>Pterocarpus clade</taxon>
        <taxon>Stylosanthes</taxon>
    </lineage>
</organism>
<keyword evidence="2" id="KW-1185">Reference proteome</keyword>
<evidence type="ECO:0000313" key="2">
    <source>
        <dbReference type="Proteomes" id="UP001341840"/>
    </source>
</evidence>
<accession>A0ABU6ZYG5</accession>
<gene>
    <name evidence="1" type="ORF">PIB30_109213</name>
</gene>
<evidence type="ECO:0000313" key="1">
    <source>
        <dbReference type="EMBL" id="MED6226997.1"/>
    </source>
</evidence>
<dbReference type="Proteomes" id="UP001341840">
    <property type="component" value="Unassembled WGS sequence"/>
</dbReference>
<name>A0ABU6ZYG5_9FABA</name>
<dbReference type="EMBL" id="JASCZI010277337">
    <property type="protein sequence ID" value="MED6226997.1"/>
    <property type="molecule type" value="Genomic_DNA"/>
</dbReference>
<comment type="caution">
    <text evidence="1">The sequence shown here is derived from an EMBL/GenBank/DDBJ whole genome shotgun (WGS) entry which is preliminary data.</text>
</comment>